<dbReference type="Gene3D" id="3.60.110.10">
    <property type="entry name" value="Carbon-nitrogen hydrolase"/>
    <property type="match status" value="1"/>
</dbReference>
<dbReference type="GO" id="GO:0000257">
    <property type="term" value="F:nitrilase activity"/>
    <property type="evidence" value="ECO:0007669"/>
    <property type="project" value="TreeGrafter"/>
</dbReference>
<dbReference type="GeneID" id="95548856"/>
<dbReference type="Pfam" id="PF00795">
    <property type="entry name" value="CN_hydrolase"/>
    <property type="match status" value="1"/>
</dbReference>
<evidence type="ECO:0000259" key="2">
    <source>
        <dbReference type="PROSITE" id="PS50263"/>
    </source>
</evidence>
<dbReference type="EMBL" id="FXAH01000001">
    <property type="protein sequence ID" value="SME99845.1"/>
    <property type="molecule type" value="Genomic_DNA"/>
</dbReference>
<reference evidence="4" key="1">
    <citation type="submission" date="2017-04" db="EMBL/GenBank/DDBJ databases">
        <authorList>
            <person name="Varghese N."/>
            <person name="Submissions S."/>
        </authorList>
    </citation>
    <scope>NUCLEOTIDE SEQUENCE [LARGE SCALE GENOMIC DNA]</scope>
    <source>
        <strain evidence="4">Ballard 720</strain>
    </source>
</reference>
<proteinExistence type="inferred from homology"/>
<organism evidence="3 4">
    <name type="scientific">Trinickia caryophylli</name>
    <name type="common">Paraburkholderia caryophylli</name>
    <dbReference type="NCBI Taxonomy" id="28094"/>
    <lineage>
        <taxon>Bacteria</taxon>
        <taxon>Pseudomonadati</taxon>
        <taxon>Pseudomonadota</taxon>
        <taxon>Betaproteobacteria</taxon>
        <taxon>Burkholderiales</taxon>
        <taxon>Burkholderiaceae</taxon>
        <taxon>Trinickia</taxon>
    </lineage>
</organism>
<dbReference type="PROSITE" id="PS50263">
    <property type="entry name" value="CN_HYDROLASE"/>
    <property type="match status" value="1"/>
</dbReference>
<gene>
    <name evidence="3" type="ORF">SAMN06295900_101669</name>
</gene>
<dbReference type="InterPro" id="IPR036526">
    <property type="entry name" value="C-N_Hydrolase_sf"/>
</dbReference>
<comment type="similarity">
    <text evidence="1">Belongs to the carbon-nitrogen hydrolase superfamily. Nitrilase family.</text>
</comment>
<evidence type="ECO:0000256" key="1">
    <source>
        <dbReference type="ARBA" id="ARBA00008129"/>
    </source>
</evidence>
<dbReference type="InterPro" id="IPR000132">
    <property type="entry name" value="Nitrilase/CN_hydratase_CS"/>
</dbReference>
<dbReference type="OrthoDB" id="9803803at2"/>
<dbReference type="PANTHER" id="PTHR46044:SF1">
    <property type="entry name" value="CN HYDROLASE DOMAIN-CONTAINING PROTEIN"/>
    <property type="match status" value="1"/>
</dbReference>
<dbReference type="InterPro" id="IPR003010">
    <property type="entry name" value="C-N_Hydrolase"/>
</dbReference>
<dbReference type="SUPFAM" id="SSF56317">
    <property type="entry name" value="Carbon-nitrogen hydrolase"/>
    <property type="match status" value="1"/>
</dbReference>
<feature type="domain" description="CN hydrolase" evidence="2">
    <location>
        <begin position="10"/>
        <end position="277"/>
    </location>
</feature>
<dbReference type="InterPro" id="IPR044149">
    <property type="entry name" value="Nitrilases_CHs"/>
</dbReference>
<dbReference type="Proteomes" id="UP000192911">
    <property type="component" value="Unassembled WGS sequence"/>
</dbReference>
<dbReference type="GO" id="GO:0051410">
    <property type="term" value="P:detoxification of nitrogen compound"/>
    <property type="evidence" value="ECO:0007669"/>
    <property type="project" value="TreeGrafter"/>
</dbReference>
<protein>
    <submittedName>
        <fullName evidence="3">Nitrilase</fullName>
    </submittedName>
</protein>
<dbReference type="STRING" id="28094.SAMN06295900_101669"/>
<dbReference type="GO" id="GO:0018822">
    <property type="term" value="F:nitrile hydratase activity"/>
    <property type="evidence" value="ECO:0007669"/>
    <property type="project" value="TreeGrafter"/>
</dbReference>
<dbReference type="RefSeq" id="WP_102623027.1">
    <property type="nucleotide sequence ID" value="NZ_BSQD01000001.1"/>
</dbReference>
<dbReference type="CDD" id="cd07564">
    <property type="entry name" value="nitrilases_CHs"/>
    <property type="match status" value="1"/>
</dbReference>
<sequence length="329" mass="35863">MSDTNIQGPWIAAVIQGTPIPFDQRRTLAKVDGLVASAVSRNARLVVFPEAFVGGYPKGHAFGSYVGGRSDEGRDAYREYWEAAIDVPGPCVDELASIAARHGVHMVIGVIERDAGTLYCCVLYFGPAGEFLGKHRKLMPTGSERLIWGCGDGSTMPVLNTALGKLGAVICWENYMPMMRTAMYAKGVQLYCAPTADSRPTWVASMQHIAIEGRCYVFASNQFLRRGDFPDTYASLFGDDREAVVQAGGSCIVDPFGKILAGPAFGEEAILTAEVDLRNIARGKFDFDVTGHYSRPDIFRLTVDERRQVPVTVIPAVSQHQVDCEDSPK</sequence>
<keyword evidence="4" id="KW-1185">Reference proteome</keyword>
<evidence type="ECO:0000313" key="3">
    <source>
        <dbReference type="EMBL" id="SME99845.1"/>
    </source>
</evidence>
<dbReference type="PANTHER" id="PTHR46044">
    <property type="entry name" value="NITRILASE"/>
    <property type="match status" value="1"/>
</dbReference>
<accession>A0A1X7CN55</accession>
<evidence type="ECO:0000313" key="4">
    <source>
        <dbReference type="Proteomes" id="UP000192911"/>
    </source>
</evidence>
<dbReference type="AlphaFoldDB" id="A0A1X7CN55"/>
<name>A0A1X7CN55_TRICW</name>
<dbReference type="PROSITE" id="PS00921">
    <property type="entry name" value="NITRIL_CHT_2"/>
    <property type="match status" value="1"/>
</dbReference>